<protein>
    <submittedName>
        <fullName evidence="2">Uncharacterized protein</fullName>
    </submittedName>
</protein>
<dbReference type="KEGG" id="sof:NCTC11214_04875"/>
<dbReference type="EMBL" id="LR134117">
    <property type="protein sequence ID" value="VDZ64243.1"/>
    <property type="molecule type" value="Genomic_DNA"/>
</dbReference>
<gene>
    <name evidence="2" type="ORF">NCTC11214_04875</name>
</gene>
<evidence type="ECO:0000313" key="3">
    <source>
        <dbReference type="Proteomes" id="UP000281391"/>
    </source>
</evidence>
<name>A0A3S4DQF0_SEROD</name>
<evidence type="ECO:0000256" key="1">
    <source>
        <dbReference type="SAM" id="MobiDB-lite"/>
    </source>
</evidence>
<feature type="region of interest" description="Disordered" evidence="1">
    <location>
        <begin position="1"/>
        <end position="44"/>
    </location>
</feature>
<dbReference type="Proteomes" id="UP000281391">
    <property type="component" value="Chromosome"/>
</dbReference>
<reference evidence="2 3" key="1">
    <citation type="submission" date="2018-12" db="EMBL/GenBank/DDBJ databases">
        <authorList>
            <consortium name="Pathogen Informatics"/>
        </authorList>
    </citation>
    <scope>NUCLEOTIDE SEQUENCE [LARGE SCALE GENOMIC DNA]</scope>
    <source>
        <strain evidence="2 3">NCTC11214</strain>
    </source>
</reference>
<sequence>MPSSGGSKKPITRPEAIQPRVPSTRMRGNSFSGIANIGEGDTVG</sequence>
<accession>A0A3S4DQF0</accession>
<dbReference type="AlphaFoldDB" id="A0A3S4DQF0"/>
<evidence type="ECO:0000313" key="2">
    <source>
        <dbReference type="EMBL" id="VDZ64243.1"/>
    </source>
</evidence>
<organism evidence="2 3">
    <name type="scientific">Serratia odorifera</name>
    <dbReference type="NCBI Taxonomy" id="618"/>
    <lineage>
        <taxon>Bacteria</taxon>
        <taxon>Pseudomonadati</taxon>
        <taxon>Pseudomonadota</taxon>
        <taxon>Gammaproteobacteria</taxon>
        <taxon>Enterobacterales</taxon>
        <taxon>Yersiniaceae</taxon>
        <taxon>Serratia</taxon>
    </lineage>
</organism>
<proteinExistence type="predicted"/>